<dbReference type="Proteomes" id="UP001148786">
    <property type="component" value="Unassembled WGS sequence"/>
</dbReference>
<dbReference type="EMBL" id="JANKHO010000123">
    <property type="protein sequence ID" value="KAJ3514883.1"/>
    <property type="molecule type" value="Genomic_DNA"/>
</dbReference>
<proteinExistence type="predicted"/>
<accession>A0A9W8MWS9</accession>
<gene>
    <name evidence="1" type="ORF">NLJ89_g2104</name>
</gene>
<comment type="caution">
    <text evidence="1">The sequence shown here is derived from an EMBL/GenBank/DDBJ whole genome shotgun (WGS) entry which is preliminary data.</text>
</comment>
<dbReference type="AlphaFoldDB" id="A0A9W8MWS9"/>
<protein>
    <submittedName>
        <fullName evidence="1">Uncharacterized protein</fullName>
    </submittedName>
</protein>
<evidence type="ECO:0000313" key="2">
    <source>
        <dbReference type="Proteomes" id="UP001148786"/>
    </source>
</evidence>
<reference evidence="1" key="1">
    <citation type="submission" date="2022-07" db="EMBL/GenBank/DDBJ databases">
        <title>Genome Sequence of Agrocybe chaxingu.</title>
        <authorList>
            <person name="Buettner E."/>
        </authorList>
    </citation>
    <scope>NUCLEOTIDE SEQUENCE</scope>
    <source>
        <strain evidence="1">MP-N11</strain>
    </source>
</reference>
<dbReference type="OrthoDB" id="10261753at2759"/>
<organism evidence="1 2">
    <name type="scientific">Agrocybe chaxingu</name>
    <dbReference type="NCBI Taxonomy" id="84603"/>
    <lineage>
        <taxon>Eukaryota</taxon>
        <taxon>Fungi</taxon>
        <taxon>Dikarya</taxon>
        <taxon>Basidiomycota</taxon>
        <taxon>Agaricomycotina</taxon>
        <taxon>Agaricomycetes</taxon>
        <taxon>Agaricomycetidae</taxon>
        <taxon>Agaricales</taxon>
        <taxon>Agaricineae</taxon>
        <taxon>Strophariaceae</taxon>
        <taxon>Agrocybe</taxon>
    </lineage>
</organism>
<keyword evidence="2" id="KW-1185">Reference proteome</keyword>
<evidence type="ECO:0000313" key="1">
    <source>
        <dbReference type="EMBL" id="KAJ3514883.1"/>
    </source>
</evidence>
<name>A0A9W8MWS9_9AGAR</name>
<sequence>MSLQYLTRKTALTATTKNPLTTNFNHLRSFPRAWLIRRTKHDPKLKSVRPADRIKWWNIVPGDQICLRGDTEGIVHEVLSINRLSNRVFLKNTSSPSKDSAAPQTKNYHYSRCQLYVGEYRLPPKDDPTGALVQQPVFASRIGTSQPKWDYSRKRWVWRRYATATVPKFPHLSGKIRIPWPDKAKKKHPEASIYDTPLDEVAKITYELPYFKPKLNVASTLPEAAAETEYLDLVYNPHLGTQYDPSAPFELYLKLELANPHSRAKKLQRWKAWQAGAHSLFKTIAQDELKSLDGRSIRQAKADAAFKWRELVKEEQTKKKKARWMHTAQMVKWQKKAAKKAKKDERQRRRLTELVLQDVPNQIVPPVLKERQRVTTEGV</sequence>